<organism evidence="2 3">
    <name type="scientific">Kitasatospora cheerisanensis KCTC 2395</name>
    <dbReference type="NCBI Taxonomy" id="1348663"/>
    <lineage>
        <taxon>Bacteria</taxon>
        <taxon>Bacillati</taxon>
        <taxon>Actinomycetota</taxon>
        <taxon>Actinomycetes</taxon>
        <taxon>Kitasatosporales</taxon>
        <taxon>Streptomycetaceae</taxon>
        <taxon>Kitasatospora</taxon>
    </lineage>
</organism>
<name>A0A066YRK0_9ACTN</name>
<accession>A0A066YRK0</accession>
<evidence type="ECO:0000256" key="1">
    <source>
        <dbReference type="SAM" id="MobiDB-lite"/>
    </source>
</evidence>
<dbReference type="EMBL" id="JNBY01000172">
    <property type="protein sequence ID" value="KDN80565.1"/>
    <property type="molecule type" value="Genomic_DNA"/>
</dbReference>
<gene>
    <name evidence="2" type="ORF">KCH_77120</name>
</gene>
<dbReference type="AlphaFoldDB" id="A0A066YRK0"/>
<feature type="region of interest" description="Disordered" evidence="1">
    <location>
        <begin position="1"/>
        <end position="31"/>
    </location>
</feature>
<evidence type="ECO:0000313" key="3">
    <source>
        <dbReference type="Proteomes" id="UP000027178"/>
    </source>
</evidence>
<keyword evidence="3" id="KW-1185">Reference proteome</keyword>
<protein>
    <submittedName>
        <fullName evidence="2">Uncharacterized protein</fullName>
    </submittedName>
</protein>
<sequence length="61" mass="6301">MTGRVWAKCPRRPGQRPRSRAGGGQPPGPACTLVTVRSSPRERGSAALRPAAANLAVVVPA</sequence>
<evidence type="ECO:0000313" key="2">
    <source>
        <dbReference type="EMBL" id="KDN80565.1"/>
    </source>
</evidence>
<proteinExistence type="predicted"/>
<reference evidence="2 3" key="1">
    <citation type="submission" date="2014-05" db="EMBL/GenBank/DDBJ databases">
        <title>Draft Genome Sequence of Kitasatospora cheerisanensis KCTC 2395.</title>
        <authorList>
            <person name="Nam D.H."/>
        </authorList>
    </citation>
    <scope>NUCLEOTIDE SEQUENCE [LARGE SCALE GENOMIC DNA]</scope>
    <source>
        <strain evidence="2 3">KCTC 2395</strain>
    </source>
</reference>
<dbReference type="HOGENOM" id="CLU_2916463_0_0_11"/>
<comment type="caution">
    <text evidence="2">The sequence shown here is derived from an EMBL/GenBank/DDBJ whole genome shotgun (WGS) entry which is preliminary data.</text>
</comment>
<feature type="compositionally biased region" description="Basic residues" evidence="1">
    <location>
        <begin position="9"/>
        <end position="19"/>
    </location>
</feature>
<dbReference type="Proteomes" id="UP000027178">
    <property type="component" value="Unassembled WGS sequence"/>
</dbReference>